<reference evidence="1 2" key="1">
    <citation type="submission" date="2021-07" db="EMBL/GenBank/DDBJ databases">
        <title>The Aristolochia fimbriata genome: insights into angiosperm evolution, floral development and chemical biosynthesis.</title>
        <authorList>
            <person name="Jiao Y."/>
        </authorList>
    </citation>
    <scope>NUCLEOTIDE SEQUENCE [LARGE SCALE GENOMIC DNA]</scope>
    <source>
        <strain evidence="1">IBCAS-2021</strain>
        <tissue evidence="1">Leaf</tissue>
    </source>
</reference>
<sequence>MDLKTNKLVRRTAMLGSVTAAYFLLTADYGPPPNVLDPVKGAIKSAAHSLKKFMFNTHTEETEKEIPDSNGVKKES</sequence>
<dbReference type="Proteomes" id="UP000825729">
    <property type="component" value="Unassembled WGS sequence"/>
</dbReference>
<dbReference type="EMBL" id="JAINDJ010000006">
    <property type="protein sequence ID" value="KAG9443909.1"/>
    <property type="molecule type" value="Genomic_DNA"/>
</dbReference>
<dbReference type="AlphaFoldDB" id="A0AAV7E5K8"/>
<protein>
    <submittedName>
        <fullName evidence="1">Uncharacterized protein</fullName>
    </submittedName>
</protein>
<evidence type="ECO:0000313" key="1">
    <source>
        <dbReference type="EMBL" id="KAG9443909.1"/>
    </source>
</evidence>
<comment type="caution">
    <text evidence="1">The sequence shown here is derived from an EMBL/GenBank/DDBJ whole genome shotgun (WGS) entry which is preliminary data.</text>
</comment>
<name>A0AAV7E5K8_ARIFI</name>
<proteinExistence type="predicted"/>
<dbReference type="PANTHER" id="PTHR37696:SF1">
    <property type="entry name" value="ADENYLOSUCCINATE SYNTHETASE-RELATED"/>
    <property type="match status" value="1"/>
</dbReference>
<organism evidence="1 2">
    <name type="scientific">Aristolochia fimbriata</name>
    <name type="common">White veined hardy Dutchman's pipe vine</name>
    <dbReference type="NCBI Taxonomy" id="158543"/>
    <lineage>
        <taxon>Eukaryota</taxon>
        <taxon>Viridiplantae</taxon>
        <taxon>Streptophyta</taxon>
        <taxon>Embryophyta</taxon>
        <taxon>Tracheophyta</taxon>
        <taxon>Spermatophyta</taxon>
        <taxon>Magnoliopsida</taxon>
        <taxon>Magnoliidae</taxon>
        <taxon>Piperales</taxon>
        <taxon>Aristolochiaceae</taxon>
        <taxon>Aristolochia</taxon>
    </lineage>
</organism>
<keyword evidence="2" id="KW-1185">Reference proteome</keyword>
<evidence type="ECO:0000313" key="2">
    <source>
        <dbReference type="Proteomes" id="UP000825729"/>
    </source>
</evidence>
<dbReference type="PANTHER" id="PTHR37696">
    <property type="entry name" value="ADENYLOSUCCINATE SYNTHETASE-RELATED"/>
    <property type="match status" value="1"/>
</dbReference>
<gene>
    <name evidence="1" type="ORF">H6P81_015249</name>
</gene>
<accession>A0AAV7E5K8</accession>